<dbReference type="GO" id="GO:0016616">
    <property type="term" value="F:oxidoreductase activity, acting on the CH-OH group of donors, NAD or NADP as acceptor"/>
    <property type="evidence" value="ECO:0007669"/>
    <property type="project" value="TreeGrafter"/>
</dbReference>
<keyword evidence="5" id="KW-1185">Reference proteome</keyword>
<reference evidence="4" key="1">
    <citation type="submission" date="2022-10" db="EMBL/GenBank/DDBJ databases">
        <title>Culturing micro-colonial fungi from biological soil crusts in the Mojave desert and describing Neophaeococcomyces mojavensis, and introducing the new genera and species Taxawa tesnikishii.</title>
        <authorList>
            <person name="Kurbessoian T."/>
            <person name="Stajich J.E."/>
        </authorList>
    </citation>
    <scope>NUCLEOTIDE SEQUENCE</scope>
    <source>
        <strain evidence="4">TK_41</strain>
    </source>
</reference>
<dbReference type="InterPro" id="IPR036291">
    <property type="entry name" value="NAD(P)-bd_dom_sf"/>
</dbReference>
<keyword evidence="2" id="KW-0560">Oxidoreductase</keyword>
<accession>A0AA38XNX1</accession>
<dbReference type="Pfam" id="PF00106">
    <property type="entry name" value="adh_short"/>
    <property type="match status" value="1"/>
</dbReference>
<evidence type="ECO:0000313" key="5">
    <source>
        <dbReference type="Proteomes" id="UP001172673"/>
    </source>
</evidence>
<dbReference type="PANTHER" id="PTHR44229:SF4">
    <property type="entry name" value="15-HYDROXYPROSTAGLANDIN DEHYDROGENASE [NAD(+)]"/>
    <property type="match status" value="1"/>
</dbReference>
<dbReference type="PRINTS" id="PR00081">
    <property type="entry name" value="GDHRDH"/>
</dbReference>
<sequence>MTSVKGKSALVTGAGSGINEGINLCFAKALVAKGCNVLIADLALRPEAKEFADANSSSVVFQKCDVTSWTDLTAAMAAAEKAFGAVDIVCPGAGVFEEPFSNFWIPPGSEGSVDNEAGSRYKLLDINLTHPIRLTQMAIAHFVARKKEGTIVCIASIAGQLASLVTPMYIASKWGVSGFVRSLELLEPKHGIRVAAVAPGLVRTPLFLDHPEKLRMIDEAKDDWVTPEEVADAMVELVEKDEYVGGTILEVGHGQTRVVPLLNNPGPSGSGHTISGFGDAIDDVWQMMAGGNWTG</sequence>
<name>A0AA38XNX1_9EURO</name>
<evidence type="ECO:0008006" key="6">
    <source>
        <dbReference type="Google" id="ProtNLM"/>
    </source>
</evidence>
<proteinExistence type="inferred from homology"/>
<dbReference type="InterPro" id="IPR002347">
    <property type="entry name" value="SDR_fam"/>
</dbReference>
<dbReference type="AlphaFoldDB" id="A0AA38XNX1"/>
<dbReference type="Gene3D" id="3.40.50.720">
    <property type="entry name" value="NAD(P)-binding Rossmann-like Domain"/>
    <property type="match status" value="1"/>
</dbReference>
<evidence type="ECO:0000256" key="1">
    <source>
        <dbReference type="ARBA" id="ARBA00006484"/>
    </source>
</evidence>
<evidence type="ECO:0000313" key="4">
    <source>
        <dbReference type="EMBL" id="KAJ9616912.1"/>
    </source>
</evidence>
<evidence type="ECO:0000256" key="3">
    <source>
        <dbReference type="RuleBase" id="RU000363"/>
    </source>
</evidence>
<dbReference type="GO" id="GO:0005737">
    <property type="term" value="C:cytoplasm"/>
    <property type="evidence" value="ECO:0007669"/>
    <property type="project" value="TreeGrafter"/>
</dbReference>
<protein>
    <recommendedName>
        <fullName evidence="6">15-hydroxyprostaglandin dehydrogenase [NAD(+)]</fullName>
    </recommendedName>
</protein>
<comment type="caution">
    <text evidence="4">The sequence shown here is derived from an EMBL/GenBank/DDBJ whole genome shotgun (WGS) entry which is preliminary data.</text>
</comment>
<dbReference type="SUPFAM" id="SSF51735">
    <property type="entry name" value="NAD(P)-binding Rossmann-fold domains"/>
    <property type="match status" value="1"/>
</dbReference>
<dbReference type="FunFam" id="3.40.50.720:FF:000643">
    <property type="entry name" value="Short chain dehydrogenase/reductase family oxidoreductase, putative"/>
    <property type="match status" value="1"/>
</dbReference>
<gene>
    <name evidence="4" type="ORF">H2200_000632</name>
</gene>
<dbReference type="PANTHER" id="PTHR44229">
    <property type="entry name" value="15-HYDROXYPROSTAGLANDIN DEHYDROGENASE [NAD(+)]"/>
    <property type="match status" value="1"/>
</dbReference>
<dbReference type="EMBL" id="JAPDRK010000001">
    <property type="protein sequence ID" value="KAJ9616912.1"/>
    <property type="molecule type" value="Genomic_DNA"/>
</dbReference>
<comment type="similarity">
    <text evidence="1 3">Belongs to the short-chain dehydrogenases/reductases (SDR) family.</text>
</comment>
<dbReference type="PRINTS" id="PR00080">
    <property type="entry name" value="SDRFAMILY"/>
</dbReference>
<organism evidence="4 5">
    <name type="scientific">Cladophialophora chaetospira</name>
    <dbReference type="NCBI Taxonomy" id="386627"/>
    <lineage>
        <taxon>Eukaryota</taxon>
        <taxon>Fungi</taxon>
        <taxon>Dikarya</taxon>
        <taxon>Ascomycota</taxon>
        <taxon>Pezizomycotina</taxon>
        <taxon>Eurotiomycetes</taxon>
        <taxon>Chaetothyriomycetidae</taxon>
        <taxon>Chaetothyriales</taxon>
        <taxon>Herpotrichiellaceae</taxon>
        <taxon>Cladophialophora</taxon>
    </lineage>
</organism>
<dbReference type="Proteomes" id="UP001172673">
    <property type="component" value="Unassembled WGS sequence"/>
</dbReference>
<evidence type="ECO:0000256" key="2">
    <source>
        <dbReference type="ARBA" id="ARBA00023002"/>
    </source>
</evidence>